<feature type="region of interest" description="Disordered" evidence="17">
    <location>
        <begin position="172"/>
        <end position="229"/>
    </location>
</feature>
<evidence type="ECO:0000256" key="14">
    <source>
        <dbReference type="ARBA" id="ARBA00047899"/>
    </source>
</evidence>
<dbReference type="Pfam" id="PF25030">
    <property type="entry name" value="M-HEAT_ATR"/>
    <property type="match status" value="1"/>
</dbReference>
<gene>
    <name evidence="21" type="ORF">PISMIDRAFT_471396</name>
</gene>
<evidence type="ECO:0000256" key="7">
    <source>
        <dbReference type="ARBA" id="ARBA00022679"/>
    </source>
</evidence>
<evidence type="ECO:0000256" key="3">
    <source>
        <dbReference type="ARBA" id="ARBA00011370"/>
    </source>
</evidence>
<evidence type="ECO:0000256" key="17">
    <source>
        <dbReference type="SAM" id="MobiDB-lite"/>
    </source>
</evidence>
<evidence type="ECO:0000256" key="10">
    <source>
        <dbReference type="ARBA" id="ARBA00022777"/>
    </source>
</evidence>
<evidence type="ECO:0000256" key="13">
    <source>
        <dbReference type="ARBA" id="ARBA00025079"/>
    </source>
</evidence>
<dbReference type="InterPro" id="IPR056802">
    <property type="entry name" value="ATR-like_M-HEAT"/>
</dbReference>
<dbReference type="Gene3D" id="3.30.1010.10">
    <property type="entry name" value="Phosphatidylinositol 3-kinase Catalytic Subunit, Chain A, domain 4"/>
    <property type="match status" value="1"/>
</dbReference>
<evidence type="ECO:0000259" key="19">
    <source>
        <dbReference type="PROSITE" id="PS51189"/>
    </source>
</evidence>
<name>A0A0C9ZKW7_9AGAM</name>
<proteinExistence type="inferred from homology"/>
<reference evidence="22" key="2">
    <citation type="submission" date="2015-01" db="EMBL/GenBank/DDBJ databases">
        <title>Evolutionary Origins and Diversification of the Mycorrhizal Mutualists.</title>
        <authorList>
            <consortium name="DOE Joint Genome Institute"/>
            <consortium name="Mycorrhizal Genomics Consortium"/>
            <person name="Kohler A."/>
            <person name="Kuo A."/>
            <person name="Nagy L.G."/>
            <person name="Floudas D."/>
            <person name="Copeland A."/>
            <person name="Barry K.W."/>
            <person name="Cichocki N."/>
            <person name="Veneault-Fourrey C."/>
            <person name="LaButti K."/>
            <person name="Lindquist E.A."/>
            <person name="Lipzen A."/>
            <person name="Lundell T."/>
            <person name="Morin E."/>
            <person name="Murat C."/>
            <person name="Riley R."/>
            <person name="Ohm R."/>
            <person name="Sun H."/>
            <person name="Tunlid A."/>
            <person name="Henrissat B."/>
            <person name="Grigoriev I.V."/>
            <person name="Hibbett D.S."/>
            <person name="Martin F."/>
        </authorList>
    </citation>
    <scope>NUCLEOTIDE SEQUENCE [LARGE SCALE GENOMIC DNA]</scope>
    <source>
        <strain evidence="22">441</strain>
    </source>
</reference>
<keyword evidence="8 16" id="KW-0547">Nucleotide-binding</keyword>
<dbReference type="InterPro" id="IPR014009">
    <property type="entry name" value="PIK_FAT"/>
</dbReference>
<keyword evidence="11 16" id="KW-0067">ATP-binding</keyword>
<reference evidence="21 22" key="1">
    <citation type="submission" date="2014-04" db="EMBL/GenBank/DDBJ databases">
        <authorList>
            <consortium name="DOE Joint Genome Institute"/>
            <person name="Kuo A."/>
            <person name="Kohler A."/>
            <person name="Costa M.D."/>
            <person name="Nagy L.G."/>
            <person name="Floudas D."/>
            <person name="Copeland A."/>
            <person name="Barry K.W."/>
            <person name="Cichocki N."/>
            <person name="Veneault-Fourrey C."/>
            <person name="LaButti K."/>
            <person name="Lindquist E.A."/>
            <person name="Lipzen A."/>
            <person name="Lundell T."/>
            <person name="Morin E."/>
            <person name="Murat C."/>
            <person name="Sun H."/>
            <person name="Tunlid A."/>
            <person name="Henrissat B."/>
            <person name="Grigoriev I.V."/>
            <person name="Hibbett D.S."/>
            <person name="Martin F."/>
            <person name="Nordberg H.P."/>
            <person name="Cantor M.N."/>
            <person name="Hua S.X."/>
        </authorList>
    </citation>
    <scope>NUCLEOTIDE SEQUENCE [LARGE SCALE GENOMIC DNA]</scope>
    <source>
        <strain evidence="21 22">441</strain>
    </source>
</reference>
<feature type="domain" description="FATC" evidence="20">
    <location>
        <begin position="3026"/>
        <end position="3058"/>
    </location>
</feature>
<comment type="similarity">
    <text evidence="2 16">Belongs to the PI3/PI4-kinase family. ATM subfamily.</text>
</comment>
<comment type="function">
    <text evidence="13 16">Serine/threonine protein kinase which activates checkpoint signaling upon genotoxic stresses such as ionizing radiation (IR), ultraviolet light (UV), or DNA replication stalling, thereby acting as a DNA damage sensor. Recognizes the substrate consensus sequence [ST]-Q. Phosphorylates histone H2A to form H2AS128ph (gamma-H2A) at sites of DNA damage, involved in the regulation of DNA damage response mechanism. Required for the control of telomere length and genome stability.</text>
</comment>
<dbReference type="PROSITE" id="PS00916">
    <property type="entry name" value="PI3_4_KINASE_2"/>
    <property type="match status" value="1"/>
</dbReference>
<dbReference type="SMART" id="SM01343">
    <property type="entry name" value="FATC"/>
    <property type="match status" value="1"/>
</dbReference>
<comment type="catalytic activity">
    <reaction evidence="14 16">
        <text>L-threonyl-[protein] + ATP = O-phospho-L-threonyl-[protein] + ADP + H(+)</text>
        <dbReference type="Rhea" id="RHEA:46608"/>
        <dbReference type="Rhea" id="RHEA-COMP:11060"/>
        <dbReference type="Rhea" id="RHEA-COMP:11605"/>
        <dbReference type="ChEBI" id="CHEBI:15378"/>
        <dbReference type="ChEBI" id="CHEBI:30013"/>
        <dbReference type="ChEBI" id="CHEBI:30616"/>
        <dbReference type="ChEBI" id="CHEBI:61977"/>
        <dbReference type="ChEBI" id="CHEBI:456216"/>
        <dbReference type="EC" id="2.7.11.1"/>
    </reaction>
</comment>
<evidence type="ECO:0000256" key="15">
    <source>
        <dbReference type="ARBA" id="ARBA00048679"/>
    </source>
</evidence>
<keyword evidence="16" id="KW-0158">Chromosome</keyword>
<dbReference type="OrthoDB" id="381190at2759"/>
<dbReference type="SMART" id="SM00146">
    <property type="entry name" value="PI3Kc"/>
    <property type="match status" value="1"/>
</dbReference>
<evidence type="ECO:0000256" key="9">
    <source>
        <dbReference type="ARBA" id="ARBA00022763"/>
    </source>
</evidence>
<evidence type="ECO:0000256" key="12">
    <source>
        <dbReference type="ARBA" id="ARBA00023242"/>
    </source>
</evidence>
<feature type="region of interest" description="Disordered" evidence="17">
    <location>
        <begin position="741"/>
        <end position="775"/>
    </location>
</feature>
<dbReference type="GO" id="GO:0035556">
    <property type="term" value="P:intracellular signal transduction"/>
    <property type="evidence" value="ECO:0007669"/>
    <property type="project" value="UniProtKB-ARBA"/>
</dbReference>
<evidence type="ECO:0000313" key="22">
    <source>
        <dbReference type="Proteomes" id="UP000054018"/>
    </source>
</evidence>
<keyword evidence="10 16" id="KW-0418">Kinase</keyword>
<keyword evidence="12 16" id="KW-0539">Nucleus</keyword>
<keyword evidence="6 16" id="KW-0723">Serine/threonine-protein kinase</keyword>
<dbReference type="EC" id="2.7.11.1" evidence="4 16"/>
<evidence type="ECO:0000256" key="6">
    <source>
        <dbReference type="ARBA" id="ARBA00022527"/>
    </source>
</evidence>
<accession>A0A0C9ZKW7</accession>
<evidence type="ECO:0000256" key="4">
    <source>
        <dbReference type="ARBA" id="ARBA00012513"/>
    </source>
</evidence>
<dbReference type="GO" id="GO:0006325">
    <property type="term" value="P:chromatin organization"/>
    <property type="evidence" value="ECO:0007669"/>
    <property type="project" value="UniProtKB-KW"/>
</dbReference>
<dbReference type="InterPro" id="IPR016024">
    <property type="entry name" value="ARM-type_fold"/>
</dbReference>
<dbReference type="SUPFAM" id="SSF56112">
    <property type="entry name" value="Protein kinase-like (PK-like)"/>
    <property type="match status" value="1"/>
</dbReference>
<dbReference type="SMART" id="SM01342">
    <property type="entry name" value="TAN"/>
    <property type="match status" value="1"/>
</dbReference>
<dbReference type="STRING" id="765257.A0A0C9ZKW7"/>
<feature type="domain" description="PI3K/PI4K catalytic" evidence="18">
    <location>
        <begin position="2681"/>
        <end position="3012"/>
    </location>
</feature>
<comment type="subunit">
    <text evidence="3">Associates with DNA double-strand breaks.</text>
</comment>
<dbReference type="InterPro" id="IPR021668">
    <property type="entry name" value="TAN"/>
</dbReference>
<evidence type="ECO:0000259" key="20">
    <source>
        <dbReference type="PROSITE" id="PS51190"/>
    </source>
</evidence>
<dbReference type="Proteomes" id="UP000054018">
    <property type="component" value="Unassembled WGS sequence"/>
</dbReference>
<dbReference type="InterPro" id="IPR018936">
    <property type="entry name" value="PI3/4_kinase_CS"/>
</dbReference>
<comment type="subcellular location">
    <subcellularLocation>
        <location evidence="16">Chromosome</location>
        <location evidence="16">Telomere</location>
    </subcellularLocation>
    <subcellularLocation>
        <location evidence="1 16">Nucleus</location>
    </subcellularLocation>
</comment>
<evidence type="ECO:0000256" key="11">
    <source>
        <dbReference type="ARBA" id="ARBA00022840"/>
    </source>
</evidence>
<dbReference type="InterPro" id="IPR044107">
    <property type="entry name" value="PIKKc_ATM"/>
</dbReference>
<keyword evidence="22" id="KW-1185">Reference proteome</keyword>
<keyword evidence="7 16" id="KW-0808">Transferase</keyword>
<keyword evidence="9 16" id="KW-0227">DNA damage</keyword>
<evidence type="ECO:0000256" key="1">
    <source>
        <dbReference type="ARBA" id="ARBA00004123"/>
    </source>
</evidence>
<dbReference type="InterPro" id="IPR003152">
    <property type="entry name" value="FATC_dom"/>
</dbReference>
<dbReference type="PROSITE" id="PS51190">
    <property type="entry name" value="FATC"/>
    <property type="match status" value="1"/>
</dbReference>
<evidence type="ECO:0000259" key="18">
    <source>
        <dbReference type="PROSITE" id="PS50290"/>
    </source>
</evidence>
<dbReference type="GO" id="GO:0006281">
    <property type="term" value="P:DNA repair"/>
    <property type="evidence" value="ECO:0007669"/>
    <property type="project" value="InterPro"/>
</dbReference>
<dbReference type="SUPFAM" id="SSF48371">
    <property type="entry name" value="ARM repeat"/>
    <property type="match status" value="2"/>
</dbReference>
<dbReference type="GO" id="GO:0005634">
    <property type="term" value="C:nucleus"/>
    <property type="evidence" value="ECO:0007669"/>
    <property type="project" value="UniProtKB-SubCell"/>
</dbReference>
<dbReference type="EMBL" id="KN833731">
    <property type="protein sequence ID" value="KIK23022.1"/>
    <property type="molecule type" value="Genomic_DNA"/>
</dbReference>
<evidence type="ECO:0000313" key="21">
    <source>
        <dbReference type="EMBL" id="KIK23022.1"/>
    </source>
</evidence>
<dbReference type="PANTHER" id="PTHR37079">
    <property type="entry name" value="SERINE/THREONINE-PROTEIN KINASE ATM"/>
    <property type="match status" value="1"/>
</dbReference>
<dbReference type="InterPro" id="IPR038980">
    <property type="entry name" value="ATM_plant"/>
</dbReference>
<dbReference type="GO" id="GO:0000781">
    <property type="term" value="C:chromosome, telomeric region"/>
    <property type="evidence" value="ECO:0007669"/>
    <property type="project" value="UniProtKB-SubCell"/>
</dbReference>
<dbReference type="InterPro" id="IPR011009">
    <property type="entry name" value="Kinase-like_dom_sf"/>
</dbReference>
<dbReference type="Pfam" id="PF00454">
    <property type="entry name" value="PI3_PI4_kinase"/>
    <property type="match status" value="1"/>
</dbReference>
<sequence>MSNLKTVVDRLRSDKVKERQEGITALRSTFAREDAVYSIEDGRGWLVLYQALFTAVKVEKLDTVKKSAKAGTAGAAAQRRLVEAAAAVRWLVERSVRCLSKRPLTPLLEHLTQMLVHRHELFAPIALDYLKTIRVLLSWTPHMDHVNLDTWLKLVEVCFNVVLDESMDKELVPSEEGSFPGNSSMYQSDSAEENDDDACSSSTPAPTRKRHLVERATPGPTDSSRSRRSARRVVSLEQVECTALLALLFRHPAAPFLATFSRDNPDRKGNAIQVPVAPALFKRMKQFLEYYPVDTSLHHDYLLALRSFLSQVSLNCKDEIDNLAHSSWDALVGLWGTKNKQFKESLVGILRILFPFFTADRNGPSYGWADGVHNLLVLLNGEAESRWGIDGLSIDSLRLHVSPVEADAREIFVAHTFRAGWNFDANQALAWTVLELQADCIEKLFKHSESVHVGTPTFTSTAKRAKREDPICALLQSIRSTSTNNVRVYNLQILLFLVDRHWIEFHIALQDDIINVLLQFVSVDDVSIQSWVFLCLAAVARWDGDGDWHSETVSATAGHADRRGPITWDPIWTHAVRRANVPVVCRAACHAAYLLVGHAKHLLTSHRVLAEIETFAKDLDLQGPNFPYDAVCMFLAQCLRVASQDVRLYRMQLEEKVLSWLLDSWKIGVATNDIGGKARLPPHTINDFLTLLGSICGCVQHTDLICTSPLPDCEIAEVMEEQHKTKTIRDYLLSAKLPQVPHRKGTNEDMASVSPDELPSSTLDQEPVSPRGRERRVSTFLQKAMESLVMEWEAAKANNFTHPTAEEVRQSLDMAITALIFESLQVSNGTRSNRRVIQSAGKVVVLLSPLLTDPRWTAEERLLILKAFDPLVLDGDSGNDDEEWEAMVVPGVDSGIRSHILKSLKARLSRNVRSHVQRRNLQRVIWGNADIQDDFATVSQSLRQLLCVLIDRVTDNEDLNAEDEDRFEPIRTTRAAVSGDDGTQDHSLAVRRLVEACVVFLSVSPALQGPVGEVTRNKELVKVVTDCSEEKLLILGPPLLTVIRKRLLNINAHVLDTLLRKCADLLQRYSHAFNAQFHLLVTDLLKCTMHIWLEEKVGGSTLGDHILDLCAWISGIAKKKVTDWRVRDLVARFMAVLLAEDPSQSFWPAEDEEEPISRPLHILLALNADEDIRVRFRAAIKTASLFALREDDGARDFGDLDSFYSSVHDSLPRDLAKHEHILTRSLCLGNIMIASSYVRRGPYWHLLEVAFHNPGYARHIQVVLNGVSRRLGLSDSHELFEAYASQIAFSIRQNFYDVLRLPPSLLGYDNRRAFAEAAFPLCTPANLMVNGGPDAMAHGRTLFNNHCTAVQKTVSEGLLACVGDLIGLQLVCFIDRLPGSSGSVTQQLREVLASIGLDFPSQEAFTECVRKNVASIVVAIIRSLGDQDFSEHGAIVTSLRKINSSDATSTFLTLIQYRRIGDFRYHPPNLPRFGTDTVLRSLQWCISSSAREDATAISFHVLHQLFAELHSTPFVNEQLRLLNGIALLVSVRHRDFDDPTLLHTFVQKSSLLLAQSDLIAAGQSFLQWGFSIFRRTHQVDQQLPNILAYVCALASDHQPASTSPSTTGGNLRSWLDDQALLLSKDEKIRPLALKAIPAWSHEPSSELSALVEDLNADDLSATLSDHRIASNKFRLVRQLNRLAEQNAYSRVRFSTNDFWRLKDNIPPKERLSRGDIDAFASLLVANVGNIYSFRSEPAFPQTVRARHCRGTWRQEGKKTEPAPQHAILQTLLAMLDDSDPSEVNVVYLSLRYLISAASPDILSFHFWSAEFHTPVEYFQRFPIAPNARQARSLDELDAIPPQNVDFPQWICSVSTLLADILASMDVFYAQLAPLLQRNIAFAEEVLPVLAHTLLQAEKSQTIKVSARTGLSDYFTSVLRAEEVDRLCLRAVVDVVLHLRNFEPSGSTDHLAHDKWLDVDFYLLAKSAVTCGSYTTALLFLELACEYQQLNVDATDGIEHLLFDIYSHIDEPDGFYGIKTTDLRHFLIKRFHHEKQWEKAFRFHGAALEAGDYRSIDADGLLQSFHAFGFDHLALRTLQSPQNGVNSDVGSSTMSYQLGWRTETWDLPDSGQQDSNTTLYRALRAVHRERDPRVVDAAINRALCDMMERLRSLGNEDITEIREVGRNFMCLSQITQWRSGKLQEHLDFKTSDARVFSHLSDIDPDFEFLDLERILATRLSLVRSVRQKEEREQIGELVSPFTRTLIDVEKRCLVRLSVAARKSNQFQVALNSVVKAQQLEKAPSYEISQEFANVLWLHKEQKLAVQFLKDLLNQKKAEPGSKPTIEEAMTMARLGSWISEACMEKPADIKQHLFDTAVQVATCAEKRIATRSDSCASIYHKCAQFAERQYHAILKSPDAVRWKVYVDRKRQEVKQMESQLRGTQMNNRDYNILLQEQSKARALLAEDEDAYERHNGALVTFLESAIDMYSRCLAASDGFDDDVPIRFSSLWFANFDDERLQEGIMTAVDRIPSRKFVFLSHQLSARISRPMYGEMPKNQQILQRLILRMCQEHPFHSLYQVYCIRPEGPLQSANIRRSSSRLESPTSQTDRGSAASHIFDALLADPSHCARVKAIEQVCSASLQWAKYPIKDRAVKKNLSVYQVPENLLIRQLRDVRVPVLTSHPPIDPTLKYDNYVWISHYDTTFQPAGGVNMPKINICYGSNGQRFKQLFKGEGNDDLRQDAVMEQVFELVNTVLRYDRETKRRNLKVRGYTVLPLATQAGVIEFVGNTSPLSSWLQAAHERCVSHAHQRTNRFNTMGRYRPNDMDHRQAMVYLRQTREKHKAKTEALVTAFEEICQRIRPVMRHYFTEKSKTPVAWFAKRLNYTRSVATTSIVGHVLGLGDRHISNILLDNGSGEVVHIDLGIAFDQGKRLTVPERVPFRLTRDMVDGMGYSGTQGVFQRCAEETLRVLREHSDVVMTVLEVFKHDPLHSWTASEIKLKKIQESTMGFPQRLDPLAERLDLDMKSGSAEAAERALRSVARKLDKSLSVEYTVNELIAEAKDIVNLATIYQGWSPDF</sequence>
<evidence type="ECO:0000256" key="8">
    <source>
        <dbReference type="ARBA" id="ARBA00022741"/>
    </source>
</evidence>
<evidence type="ECO:0000256" key="2">
    <source>
        <dbReference type="ARBA" id="ARBA00010769"/>
    </source>
</evidence>
<dbReference type="GO" id="GO:0005524">
    <property type="term" value="F:ATP binding"/>
    <property type="evidence" value="ECO:0007669"/>
    <property type="project" value="UniProtKB-KW"/>
</dbReference>
<dbReference type="Gene3D" id="1.10.1070.11">
    <property type="entry name" value="Phosphatidylinositol 3-/4-kinase, catalytic domain"/>
    <property type="match status" value="1"/>
</dbReference>
<protein>
    <recommendedName>
        <fullName evidence="5 16">Serine/threonine-protein kinase Tel1</fullName>
        <ecNumber evidence="4 16">2.7.11.1</ecNumber>
    </recommendedName>
</protein>
<keyword evidence="16" id="KW-0779">Telomere</keyword>
<feature type="compositionally biased region" description="Polar residues" evidence="17">
    <location>
        <begin position="180"/>
        <end position="189"/>
    </location>
</feature>
<dbReference type="CDD" id="cd05171">
    <property type="entry name" value="PIKKc_ATM"/>
    <property type="match status" value="1"/>
</dbReference>
<feature type="domain" description="FAT" evidence="19">
    <location>
        <begin position="1962"/>
        <end position="2566"/>
    </location>
</feature>
<comment type="catalytic activity">
    <reaction evidence="15">
        <text>L-seryl-[protein] + ATP = O-phospho-L-seryl-[protein] + ADP + H(+)</text>
        <dbReference type="Rhea" id="RHEA:17989"/>
        <dbReference type="Rhea" id="RHEA-COMP:9863"/>
        <dbReference type="Rhea" id="RHEA-COMP:11604"/>
        <dbReference type="ChEBI" id="CHEBI:15378"/>
        <dbReference type="ChEBI" id="CHEBI:29999"/>
        <dbReference type="ChEBI" id="CHEBI:30616"/>
        <dbReference type="ChEBI" id="CHEBI:83421"/>
        <dbReference type="ChEBI" id="CHEBI:456216"/>
        <dbReference type="EC" id="2.7.11.1"/>
    </reaction>
</comment>
<dbReference type="GO" id="GO:0106310">
    <property type="term" value="F:protein serine kinase activity"/>
    <property type="evidence" value="ECO:0007669"/>
    <property type="project" value="RHEA"/>
</dbReference>
<dbReference type="Pfam" id="PF02260">
    <property type="entry name" value="FATC"/>
    <property type="match status" value="1"/>
</dbReference>
<dbReference type="PANTHER" id="PTHR37079:SF4">
    <property type="entry name" value="SERINE_THREONINE-PROTEIN KINASE ATM"/>
    <property type="match status" value="1"/>
</dbReference>
<organism evidence="21 22">
    <name type="scientific">Pisolithus microcarpus 441</name>
    <dbReference type="NCBI Taxonomy" id="765257"/>
    <lineage>
        <taxon>Eukaryota</taxon>
        <taxon>Fungi</taxon>
        <taxon>Dikarya</taxon>
        <taxon>Basidiomycota</taxon>
        <taxon>Agaricomycotina</taxon>
        <taxon>Agaricomycetes</taxon>
        <taxon>Agaricomycetidae</taxon>
        <taxon>Boletales</taxon>
        <taxon>Sclerodermatineae</taxon>
        <taxon>Pisolithaceae</taxon>
        <taxon>Pisolithus</taxon>
    </lineage>
</organism>
<dbReference type="PROSITE" id="PS50290">
    <property type="entry name" value="PI3_4_KINASE_3"/>
    <property type="match status" value="1"/>
</dbReference>
<evidence type="ECO:0000256" key="5">
    <source>
        <dbReference type="ARBA" id="ARBA00014619"/>
    </source>
</evidence>
<keyword evidence="16" id="KW-0156">Chromatin regulator</keyword>
<dbReference type="GO" id="GO:0004674">
    <property type="term" value="F:protein serine/threonine kinase activity"/>
    <property type="evidence" value="ECO:0007669"/>
    <property type="project" value="UniProtKB-KW"/>
</dbReference>
<evidence type="ECO:0000256" key="16">
    <source>
        <dbReference type="RuleBase" id="RU365027"/>
    </source>
</evidence>
<dbReference type="InterPro" id="IPR036940">
    <property type="entry name" value="PI3/4_kinase_cat_sf"/>
</dbReference>
<dbReference type="Pfam" id="PF11640">
    <property type="entry name" value="TAN"/>
    <property type="match status" value="1"/>
</dbReference>
<dbReference type="InterPro" id="IPR000403">
    <property type="entry name" value="PI3/4_kinase_cat_dom"/>
</dbReference>
<dbReference type="PROSITE" id="PS51189">
    <property type="entry name" value="FAT"/>
    <property type="match status" value="1"/>
</dbReference>
<dbReference type="HOGENOM" id="CLU_000178_11_0_1"/>